<keyword evidence="4" id="KW-1185">Reference proteome</keyword>
<feature type="region of interest" description="Disordered" evidence="1">
    <location>
        <begin position="292"/>
        <end position="313"/>
    </location>
</feature>
<gene>
    <name evidence="3" type="ORF">GCM10011575_30900</name>
</gene>
<protein>
    <recommendedName>
        <fullName evidence="5">V8-like Glu-specific endopeptidase</fullName>
    </recommendedName>
</protein>
<dbReference type="SUPFAM" id="SSF50494">
    <property type="entry name" value="Trypsin-like serine proteases"/>
    <property type="match status" value="1"/>
</dbReference>
<evidence type="ECO:0000256" key="2">
    <source>
        <dbReference type="SAM" id="SignalP"/>
    </source>
</evidence>
<dbReference type="Gene3D" id="2.40.10.10">
    <property type="entry name" value="Trypsin-like serine proteases"/>
    <property type="match status" value="2"/>
</dbReference>
<dbReference type="Gene3D" id="2.60.40.3440">
    <property type="match status" value="1"/>
</dbReference>
<feature type="signal peptide" evidence="2">
    <location>
        <begin position="1"/>
        <end position="28"/>
    </location>
</feature>
<evidence type="ECO:0000256" key="1">
    <source>
        <dbReference type="SAM" id="MobiDB-lite"/>
    </source>
</evidence>
<dbReference type="Pfam" id="PF17963">
    <property type="entry name" value="Big_9"/>
    <property type="match status" value="1"/>
</dbReference>
<proteinExistence type="predicted"/>
<name>A0A917SCD9_9ACTN</name>
<sequence length="478" mass="49977">MKRTIAAVLAGSLVATAVTALTAQIGHADPIRIPVPADPIAPVTAAETSMVDYWTRNNFSNMRAAKDITAVQRSKPAAAAKKPTIHRTAGTGKDDPAVTGKQRIIKAAAASSTTATKTGGKWTKGGKVVKTTGKVFFVVPKGRPGAGNYACSASVAPANNKAVVITAGHCINDADQKTPGKYVTHWIFVPGFKGTAKNPAPYGEYPAVKLRASVHWVKAANFNYDVGMAIVGGQINGPHKGSLVANAQGSQGLGFNLGRHKRVVNFGYPQLSPYNGKVLDYSAGNAINADANGSGKGNSSATDDPNGSHDQVVKSNLTAGASGGPWFYNFNASKGTGTQISVNSFSYTVTAAQRSTYKIPKYNMWGPYFGSKIEHLFDVVQGAKPKATAKSASTTENKKVKIKLSGTKTPTPKGVPKDPTALAFKIKKQPEHGKVTRSGSTAIYTPNKNFHGKDKFTFTVGNGISTSSAAGVTITVKP</sequence>
<reference evidence="3" key="2">
    <citation type="submission" date="2020-09" db="EMBL/GenBank/DDBJ databases">
        <authorList>
            <person name="Sun Q."/>
            <person name="Zhou Y."/>
        </authorList>
    </citation>
    <scope>NUCLEOTIDE SEQUENCE</scope>
    <source>
        <strain evidence="3">CGMCC 4.7306</strain>
    </source>
</reference>
<dbReference type="InterPro" id="IPR009003">
    <property type="entry name" value="Peptidase_S1_PA"/>
</dbReference>
<comment type="caution">
    <text evidence="3">The sequence shown here is derived from an EMBL/GenBank/DDBJ whole genome shotgun (WGS) entry which is preliminary data.</text>
</comment>
<evidence type="ECO:0000313" key="3">
    <source>
        <dbReference type="EMBL" id="GGL70226.1"/>
    </source>
</evidence>
<keyword evidence="2" id="KW-0732">Signal</keyword>
<dbReference type="EMBL" id="BMMZ01000007">
    <property type="protein sequence ID" value="GGL70226.1"/>
    <property type="molecule type" value="Genomic_DNA"/>
</dbReference>
<feature type="compositionally biased region" description="Polar residues" evidence="1">
    <location>
        <begin position="297"/>
        <end position="313"/>
    </location>
</feature>
<feature type="chain" id="PRO_5036710815" description="V8-like Glu-specific endopeptidase" evidence="2">
    <location>
        <begin position="29"/>
        <end position="478"/>
    </location>
</feature>
<dbReference type="RefSeq" id="WP_188896264.1">
    <property type="nucleotide sequence ID" value="NZ_BMMZ01000007.1"/>
</dbReference>
<accession>A0A917SCD9</accession>
<feature type="region of interest" description="Disordered" evidence="1">
    <location>
        <begin position="72"/>
        <end position="97"/>
    </location>
</feature>
<organism evidence="3 4">
    <name type="scientific">Microlunatus endophyticus</name>
    <dbReference type="NCBI Taxonomy" id="1716077"/>
    <lineage>
        <taxon>Bacteria</taxon>
        <taxon>Bacillati</taxon>
        <taxon>Actinomycetota</taxon>
        <taxon>Actinomycetes</taxon>
        <taxon>Propionibacteriales</taxon>
        <taxon>Propionibacteriaceae</taxon>
        <taxon>Microlunatus</taxon>
    </lineage>
</organism>
<evidence type="ECO:0000313" key="4">
    <source>
        <dbReference type="Proteomes" id="UP000613840"/>
    </source>
</evidence>
<dbReference type="AlphaFoldDB" id="A0A917SCD9"/>
<dbReference type="Proteomes" id="UP000613840">
    <property type="component" value="Unassembled WGS sequence"/>
</dbReference>
<reference evidence="3" key="1">
    <citation type="journal article" date="2014" name="Int. J. Syst. Evol. Microbiol.">
        <title>Complete genome sequence of Corynebacterium casei LMG S-19264T (=DSM 44701T), isolated from a smear-ripened cheese.</title>
        <authorList>
            <consortium name="US DOE Joint Genome Institute (JGI-PGF)"/>
            <person name="Walter F."/>
            <person name="Albersmeier A."/>
            <person name="Kalinowski J."/>
            <person name="Ruckert C."/>
        </authorList>
    </citation>
    <scope>NUCLEOTIDE SEQUENCE</scope>
    <source>
        <strain evidence="3">CGMCC 4.7306</strain>
    </source>
</reference>
<evidence type="ECO:0008006" key="5">
    <source>
        <dbReference type="Google" id="ProtNLM"/>
    </source>
</evidence>
<dbReference type="InterPro" id="IPR043504">
    <property type="entry name" value="Peptidase_S1_PA_chymotrypsin"/>
</dbReference>